<reference evidence="1 2" key="1">
    <citation type="submission" date="2023-07" db="EMBL/GenBank/DDBJ databases">
        <title>Genomic Encyclopedia of Type Strains, Phase IV (KMG-IV): sequencing the most valuable type-strain genomes for metagenomic binning, comparative biology and taxonomic classification.</title>
        <authorList>
            <person name="Goeker M."/>
        </authorList>
    </citation>
    <scope>NUCLEOTIDE SEQUENCE [LARGE SCALE GENOMIC DNA]</scope>
    <source>
        <strain evidence="1 2">DSM 4006</strain>
    </source>
</reference>
<dbReference type="InterPro" id="IPR036563">
    <property type="entry name" value="MoaE_sf"/>
</dbReference>
<comment type="caution">
    <text evidence="1">The sequence shown here is derived from an EMBL/GenBank/DDBJ whole genome shotgun (WGS) entry which is preliminary data.</text>
</comment>
<dbReference type="RefSeq" id="WP_274455813.1">
    <property type="nucleotide sequence ID" value="NZ_CP067097.1"/>
</dbReference>
<dbReference type="SUPFAM" id="SSF54690">
    <property type="entry name" value="Molybdopterin synthase subunit MoaE"/>
    <property type="match status" value="1"/>
</dbReference>
<name>A0ABT9XDM7_9BACL</name>
<dbReference type="SUPFAM" id="SSF54285">
    <property type="entry name" value="MoaD/ThiS"/>
    <property type="match status" value="1"/>
</dbReference>
<dbReference type="InterPro" id="IPR012675">
    <property type="entry name" value="Beta-grasp_dom_sf"/>
</dbReference>
<dbReference type="CDD" id="cd00756">
    <property type="entry name" value="MoaE"/>
    <property type="match status" value="1"/>
</dbReference>
<dbReference type="InterPro" id="IPR003749">
    <property type="entry name" value="ThiS/MoaD-like"/>
</dbReference>
<proteinExistence type="predicted"/>
<dbReference type="GO" id="GO:0030366">
    <property type="term" value="F:molybdopterin synthase activity"/>
    <property type="evidence" value="ECO:0007669"/>
    <property type="project" value="UniProtKB-EC"/>
</dbReference>
<dbReference type="EC" id="2.8.1.12" evidence="1"/>
<protein>
    <submittedName>
        <fullName evidence="1">Molybdopterin synthase catalytic subunit</fullName>
        <ecNumber evidence="1">2.8.1.12</ecNumber>
    </submittedName>
</protein>
<dbReference type="NCBIfam" id="TIGR01682">
    <property type="entry name" value="moaD"/>
    <property type="match status" value="1"/>
</dbReference>
<sequence>MTLRLEGEKAATRCSWNRVLPLRMNVQIKLFAGLAEQAGKTSVEVELGDRPTVADLRTALQRILPEGTALDEVLVAVNRRYANDQTTLNEGDEVALIPPVSGGSPEPEQLPFCLVTQAPLDIAAAYQQLVDPRCGGTVLFSGTVREWTRGRKSLYLDYEAYHEMAIVQMQQIARDVEAEWPGVRTLQWHRVGRLFPTDIAVICAAASPHREAAFAAAKTLIDRLKKEVPIWKRETYDDGETTWQATP</sequence>
<dbReference type="InterPro" id="IPR016155">
    <property type="entry name" value="Mopterin_synth/thiamin_S_b"/>
</dbReference>
<keyword evidence="2" id="KW-1185">Reference proteome</keyword>
<evidence type="ECO:0000313" key="2">
    <source>
        <dbReference type="Proteomes" id="UP001232973"/>
    </source>
</evidence>
<organism evidence="1 2">
    <name type="scientific">Alicyclobacillus cycloheptanicus</name>
    <dbReference type="NCBI Taxonomy" id="1457"/>
    <lineage>
        <taxon>Bacteria</taxon>
        <taxon>Bacillati</taxon>
        <taxon>Bacillota</taxon>
        <taxon>Bacilli</taxon>
        <taxon>Bacillales</taxon>
        <taxon>Alicyclobacillaceae</taxon>
        <taxon>Alicyclobacillus</taxon>
    </lineage>
</organism>
<keyword evidence="1" id="KW-0808">Transferase</keyword>
<dbReference type="EMBL" id="JAUSTP010000001">
    <property type="protein sequence ID" value="MDQ0188408.1"/>
    <property type="molecule type" value="Genomic_DNA"/>
</dbReference>
<dbReference type="NCBIfam" id="TIGR01687">
    <property type="entry name" value="moaD_arch"/>
    <property type="match status" value="1"/>
</dbReference>
<dbReference type="Pfam" id="PF02597">
    <property type="entry name" value="ThiS"/>
    <property type="match status" value="1"/>
</dbReference>
<dbReference type="Proteomes" id="UP001232973">
    <property type="component" value="Unassembled WGS sequence"/>
</dbReference>
<gene>
    <name evidence="1" type="ORF">J2S03_000212</name>
</gene>
<dbReference type="PANTHER" id="PTHR23404">
    <property type="entry name" value="MOLYBDOPTERIN SYNTHASE RELATED"/>
    <property type="match status" value="1"/>
</dbReference>
<dbReference type="Pfam" id="PF02391">
    <property type="entry name" value="MoaE"/>
    <property type="match status" value="1"/>
</dbReference>
<dbReference type="Gene3D" id="3.90.1170.40">
    <property type="entry name" value="Molybdopterin biosynthesis MoaE subunit"/>
    <property type="match status" value="1"/>
</dbReference>
<evidence type="ECO:0000313" key="1">
    <source>
        <dbReference type="EMBL" id="MDQ0188408.1"/>
    </source>
</evidence>
<dbReference type="Gene3D" id="3.10.20.30">
    <property type="match status" value="1"/>
</dbReference>
<dbReference type="InterPro" id="IPR003448">
    <property type="entry name" value="Mopterin_biosynth_MoaE"/>
</dbReference>
<dbReference type="CDD" id="cd00754">
    <property type="entry name" value="Ubl_MoaD"/>
    <property type="match status" value="1"/>
</dbReference>
<dbReference type="InterPro" id="IPR010038">
    <property type="entry name" value="MoaD_arc-typ"/>
</dbReference>
<accession>A0ABT9XDM7</accession>